<accession>A0A9P6GE90</accession>
<dbReference type="InterPro" id="IPR036188">
    <property type="entry name" value="FAD/NAD-bd_sf"/>
</dbReference>
<name>A0A9P6GE90_9PLEO</name>
<dbReference type="Gene3D" id="2.40.400.10">
    <property type="entry name" value="Acetoacetate decarboxylase-like"/>
    <property type="match status" value="1"/>
</dbReference>
<evidence type="ECO:0000256" key="3">
    <source>
        <dbReference type="ARBA" id="ARBA00022827"/>
    </source>
</evidence>
<comment type="similarity">
    <text evidence="1">Belongs to the paxM FAD-dependent monooxygenase family.</text>
</comment>
<dbReference type="PANTHER" id="PTHR13789">
    <property type="entry name" value="MONOOXYGENASE"/>
    <property type="match status" value="1"/>
</dbReference>
<feature type="region of interest" description="Disordered" evidence="6">
    <location>
        <begin position="591"/>
        <end position="626"/>
    </location>
</feature>
<dbReference type="PRINTS" id="PR00420">
    <property type="entry name" value="RNGMNOXGNASE"/>
</dbReference>
<dbReference type="Proteomes" id="UP000756921">
    <property type="component" value="Unassembled WGS sequence"/>
</dbReference>
<evidence type="ECO:0000313" key="8">
    <source>
        <dbReference type="EMBL" id="KAF9733977.1"/>
    </source>
</evidence>
<dbReference type="Pfam" id="PF01494">
    <property type="entry name" value="FAD_binding_3"/>
    <property type="match status" value="1"/>
</dbReference>
<organism evidence="8 9">
    <name type="scientific">Paraphaeosphaeria minitans</name>
    <dbReference type="NCBI Taxonomy" id="565426"/>
    <lineage>
        <taxon>Eukaryota</taxon>
        <taxon>Fungi</taxon>
        <taxon>Dikarya</taxon>
        <taxon>Ascomycota</taxon>
        <taxon>Pezizomycotina</taxon>
        <taxon>Dothideomycetes</taxon>
        <taxon>Pleosporomycetidae</taxon>
        <taxon>Pleosporales</taxon>
        <taxon>Massarineae</taxon>
        <taxon>Didymosphaeriaceae</taxon>
        <taxon>Paraphaeosphaeria</taxon>
    </lineage>
</organism>
<dbReference type="GO" id="GO:0004497">
    <property type="term" value="F:monooxygenase activity"/>
    <property type="evidence" value="ECO:0007669"/>
    <property type="project" value="UniProtKB-KW"/>
</dbReference>
<dbReference type="InterPro" id="IPR010451">
    <property type="entry name" value="Acetoacetate_decarboxylase"/>
</dbReference>
<dbReference type="GO" id="GO:0071949">
    <property type="term" value="F:FAD binding"/>
    <property type="evidence" value="ECO:0007669"/>
    <property type="project" value="InterPro"/>
</dbReference>
<dbReference type="SUPFAM" id="SSF51905">
    <property type="entry name" value="FAD/NAD(P)-binding domain"/>
    <property type="match status" value="1"/>
</dbReference>
<evidence type="ECO:0000256" key="5">
    <source>
        <dbReference type="ARBA" id="ARBA00023033"/>
    </source>
</evidence>
<dbReference type="PANTHER" id="PTHR13789:SF261">
    <property type="entry name" value="HYDROXYLASE, PUTATIVE (AFU_ORTHOLOGUE AFUA_7G00590)-RELATED"/>
    <property type="match status" value="1"/>
</dbReference>
<evidence type="ECO:0000256" key="2">
    <source>
        <dbReference type="ARBA" id="ARBA00022630"/>
    </source>
</evidence>
<dbReference type="Gene3D" id="3.50.50.60">
    <property type="entry name" value="FAD/NAD(P)-binding domain"/>
    <property type="match status" value="1"/>
</dbReference>
<comment type="caution">
    <text evidence="8">The sequence shown here is derived from an EMBL/GenBank/DDBJ whole genome shotgun (WGS) entry which is preliminary data.</text>
</comment>
<keyword evidence="5" id="KW-0503">Monooxygenase</keyword>
<dbReference type="InterPro" id="IPR050493">
    <property type="entry name" value="FAD-dep_Monooxygenase_BioMet"/>
</dbReference>
<dbReference type="AlphaFoldDB" id="A0A9P6GE90"/>
<evidence type="ECO:0000256" key="6">
    <source>
        <dbReference type="SAM" id="MobiDB-lite"/>
    </source>
</evidence>
<dbReference type="SUPFAM" id="SSF160104">
    <property type="entry name" value="Acetoacetate decarboxylase-like"/>
    <property type="match status" value="1"/>
</dbReference>
<keyword evidence="2" id="KW-0285">Flavoprotein</keyword>
<dbReference type="InterPro" id="IPR002938">
    <property type="entry name" value="FAD-bd"/>
</dbReference>
<evidence type="ECO:0000313" key="9">
    <source>
        <dbReference type="Proteomes" id="UP000756921"/>
    </source>
</evidence>
<feature type="compositionally biased region" description="Pro residues" evidence="6">
    <location>
        <begin position="604"/>
        <end position="620"/>
    </location>
</feature>
<dbReference type="GO" id="GO:0016829">
    <property type="term" value="F:lyase activity"/>
    <property type="evidence" value="ECO:0007669"/>
    <property type="project" value="InterPro"/>
</dbReference>
<dbReference type="SUPFAM" id="SSF54373">
    <property type="entry name" value="FAD-linked reductases, C-terminal domain"/>
    <property type="match status" value="1"/>
</dbReference>
<dbReference type="OrthoDB" id="1047367at2759"/>
<dbReference type="InterPro" id="IPR023375">
    <property type="entry name" value="ADC_dom_sf"/>
</dbReference>
<evidence type="ECO:0000256" key="1">
    <source>
        <dbReference type="ARBA" id="ARBA00007992"/>
    </source>
</evidence>
<dbReference type="Pfam" id="PF06314">
    <property type="entry name" value="ADC"/>
    <property type="match status" value="1"/>
</dbReference>
<evidence type="ECO:0000256" key="4">
    <source>
        <dbReference type="ARBA" id="ARBA00023002"/>
    </source>
</evidence>
<keyword evidence="9" id="KW-1185">Reference proteome</keyword>
<dbReference type="EMBL" id="WJXW01000008">
    <property type="protein sequence ID" value="KAF9733977.1"/>
    <property type="molecule type" value="Genomic_DNA"/>
</dbReference>
<reference evidence="8" key="1">
    <citation type="journal article" date="2020" name="Mol. Plant Microbe Interact.">
        <title>Genome Sequence of the Biocontrol Agent Coniothyrium minitans strain Conio (IMI 134523).</title>
        <authorList>
            <person name="Patel D."/>
            <person name="Shittu T.A."/>
            <person name="Baroncelli R."/>
            <person name="Muthumeenakshi S."/>
            <person name="Osborne T.H."/>
            <person name="Janganan T.K."/>
            <person name="Sreenivasaprasad S."/>
        </authorList>
    </citation>
    <scope>NUCLEOTIDE SEQUENCE</scope>
    <source>
        <strain evidence="8">Conio</strain>
    </source>
</reference>
<feature type="domain" description="FAD-binding" evidence="7">
    <location>
        <begin position="19"/>
        <end position="376"/>
    </location>
</feature>
<evidence type="ECO:0000259" key="7">
    <source>
        <dbReference type="Pfam" id="PF01494"/>
    </source>
</evidence>
<sequence length="726" mass="79394">MASITDGTGHASEAAQLLNVLVVGAGIGGLSAAIFLRQQGHHVTLLEQSRFANELGAAVHMAPNATGLLLRMGINLEALGAVPCRILSQSLPNGKQLFEAPLWRSAGRWQHQWMLAHRVDLHKELKKVAIAEDGPGKPAILRTSSRVASVGTDGSVTLESGEQLKADLVIGADGVHSKARYALPGSQGFKPAGDGKSAFRFTMPRSRALEDPLTKPLAEKEGHLNMYMGKDRRVVIYPTRHHELLNFVCIHPTSESEQKDEKADGWQTDANLQKMLDVYKGWDPAVLKLLSMADEDTLKVWELLDMGQLPTWTEGQLALIGDAAHPFTPHQGQGAAQAIEDAASLACVLPLGVPLAEIPERLKLYEKCRVKRATNIQEYSRQSGADLGSGPPLDPGRFTDENFGHDEWHYTSQKLREWEWSRRPTAFRRMPTVFGPFPGPRQDHLGNSRDWTLSTFTTASVKFKTSRTLLENLLPSQVQFASPNSNCFATFSLSTLGNLEWLGGNGYNHFGLYIHGVEYTKENGDKVVGTYLPVLFENLADPIISGREELGMPKVFASLDVAREESAFRLEAGWMGNAFLDLYITGLSERPESNGVQASGAPGGGPPGAGPPPAHGPPPPPKEEGLFFHKFIPTTASEGSKERGRADVDYVGFLPNDEEAKAPRQVQSTLVADKAVIRFDSLDWKRLPTLHHIVDRLAEIPIYEVVEAKVVEGLRGSDVKGARRLV</sequence>
<keyword evidence="4" id="KW-0560">Oxidoreductase</keyword>
<gene>
    <name evidence="8" type="ORF">PMIN01_08320</name>
</gene>
<keyword evidence="3" id="KW-0274">FAD</keyword>
<protein>
    <recommendedName>
        <fullName evidence="7">FAD-binding domain-containing protein</fullName>
    </recommendedName>
</protein>
<proteinExistence type="inferred from homology"/>